<feature type="transmembrane region" description="Helical" evidence="11">
    <location>
        <begin position="181"/>
        <end position="200"/>
    </location>
</feature>
<evidence type="ECO:0000256" key="3">
    <source>
        <dbReference type="ARBA" id="ARBA00022516"/>
    </source>
</evidence>
<keyword evidence="4" id="KW-0997">Cell inner membrane</keyword>
<dbReference type="EMBL" id="FRCX01000001">
    <property type="protein sequence ID" value="SHM47443.1"/>
    <property type="molecule type" value="Genomic_DNA"/>
</dbReference>
<dbReference type="Pfam" id="PF00892">
    <property type="entry name" value="EamA"/>
    <property type="match status" value="2"/>
</dbReference>
<evidence type="ECO:0000313" key="13">
    <source>
        <dbReference type="EMBL" id="SHM47443.1"/>
    </source>
</evidence>
<feature type="transmembrane region" description="Helical" evidence="11">
    <location>
        <begin position="58"/>
        <end position="76"/>
    </location>
</feature>
<comment type="subcellular location">
    <subcellularLocation>
        <location evidence="1">Cell membrane</location>
        <topology evidence="1">Multi-pass membrane protein</topology>
    </subcellularLocation>
</comment>
<organism evidence="13 14">
    <name type="scientific">Duganella sacchari</name>
    <dbReference type="NCBI Taxonomy" id="551987"/>
    <lineage>
        <taxon>Bacteria</taxon>
        <taxon>Pseudomonadati</taxon>
        <taxon>Pseudomonadota</taxon>
        <taxon>Betaproteobacteria</taxon>
        <taxon>Burkholderiales</taxon>
        <taxon>Oxalobacteraceae</taxon>
        <taxon>Telluria group</taxon>
        <taxon>Duganella</taxon>
    </lineage>
</organism>
<keyword evidence="2" id="KW-1003">Cell membrane</keyword>
<evidence type="ECO:0000313" key="14">
    <source>
        <dbReference type="Proteomes" id="UP000184339"/>
    </source>
</evidence>
<evidence type="ECO:0000256" key="5">
    <source>
        <dbReference type="ARBA" id="ARBA00022556"/>
    </source>
</evidence>
<dbReference type="PANTHER" id="PTHR30561">
    <property type="entry name" value="SMR FAMILY PROTON-DEPENDENT DRUG EFFLUX TRANSPORTER SUGE"/>
    <property type="match status" value="1"/>
</dbReference>
<keyword evidence="8 11" id="KW-1133">Transmembrane helix</keyword>
<dbReference type="Proteomes" id="UP000184339">
    <property type="component" value="Unassembled WGS sequence"/>
</dbReference>
<dbReference type="GO" id="GO:0005886">
    <property type="term" value="C:plasma membrane"/>
    <property type="evidence" value="ECO:0007669"/>
    <property type="project" value="UniProtKB-SubCell"/>
</dbReference>
<feature type="domain" description="EamA" evidence="12">
    <location>
        <begin position="154"/>
        <end position="284"/>
    </location>
</feature>
<evidence type="ECO:0000256" key="7">
    <source>
        <dbReference type="ARBA" id="ARBA00022985"/>
    </source>
</evidence>
<feature type="transmembrane region" description="Helical" evidence="11">
    <location>
        <begin position="88"/>
        <end position="108"/>
    </location>
</feature>
<dbReference type="PANTHER" id="PTHR30561:SF9">
    <property type="entry name" value="4-AMINO-4-DEOXY-L-ARABINOSE-PHOSPHOUNDECAPRENOL FLIPPASE SUBUNIT ARNF-RELATED"/>
    <property type="match status" value="1"/>
</dbReference>
<evidence type="ECO:0000256" key="4">
    <source>
        <dbReference type="ARBA" id="ARBA00022519"/>
    </source>
</evidence>
<evidence type="ECO:0000256" key="8">
    <source>
        <dbReference type="ARBA" id="ARBA00022989"/>
    </source>
</evidence>
<feature type="transmembrane region" description="Helical" evidence="11">
    <location>
        <begin position="120"/>
        <end position="140"/>
    </location>
</feature>
<keyword evidence="14" id="KW-1185">Reference proteome</keyword>
<dbReference type="AlphaFoldDB" id="A0A1M7J3H9"/>
<proteinExistence type="predicted"/>
<dbReference type="InterPro" id="IPR037185">
    <property type="entry name" value="EmrE-like"/>
</dbReference>
<keyword evidence="10 11" id="KW-0472">Membrane</keyword>
<dbReference type="GO" id="GO:0022857">
    <property type="term" value="F:transmembrane transporter activity"/>
    <property type="evidence" value="ECO:0007669"/>
    <property type="project" value="InterPro"/>
</dbReference>
<feature type="domain" description="EamA" evidence="12">
    <location>
        <begin position="6"/>
        <end position="130"/>
    </location>
</feature>
<dbReference type="RefSeq" id="WP_072781324.1">
    <property type="nucleotide sequence ID" value="NZ_FRCX01000001.1"/>
</dbReference>
<dbReference type="OrthoDB" id="9783707at2"/>
<evidence type="ECO:0000259" key="12">
    <source>
        <dbReference type="Pfam" id="PF00892"/>
    </source>
</evidence>
<feature type="transmembrane region" description="Helical" evidence="11">
    <location>
        <begin position="30"/>
        <end position="52"/>
    </location>
</feature>
<keyword evidence="9" id="KW-0443">Lipid metabolism</keyword>
<keyword evidence="5" id="KW-0441">Lipid A biosynthesis</keyword>
<evidence type="ECO:0000256" key="6">
    <source>
        <dbReference type="ARBA" id="ARBA00022692"/>
    </source>
</evidence>
<feature type="transmembrane region" description="Helical" evidence="11">
    <location>
        <begin position="152"/>
        <end position="169"/>
    </location>
</feature>
<sequence length="287" mass="30370">MDSSVVTVVLFAALLHATWNALVKAGPDKYLTTLLVACGAGLVSLPLLPFIATPAQDSWPWLIASACCQVIYYRLLAATYRHGDMSQAYPLMRGAAPLLVALASVPLLGERLHLSQDIAVMLICGGVLTLTILRGANAGADTAANRGARRRATSYALLNAAVIAGYTMIDAVGVRRSGAPAAYTMWLFVLTAVMLLLCSTHRWRELPAYARTHLRVMLLGGVGTLASYGLALWAMTQAPVAAVAALRETSILFAAAIAALFLRERLAPGRILAITLIACGAIVMRLG</sequence>
<dbReference type="GO" id="GO:0009245">
    <property type="term" value="P:lipid A biosynthetic process"/>
    <property type="evidence" value="ECO:0007669"/>
    <property type="project" value="UniProtKB-KW"/>
</dbReference>
<keyword evidence="3" id="KW-0444">Lipid biosynthesis</keyword>
<protein>
    <submittedName>
        <fullName evidence="13">Uncharacterized membrane protein</fullName>
    </submittedName>
</protein>
<evidence type="ECO:0000256" key="1">
    <source>
        <dbReference type="ARBA" id="ARBA00004651"/>
    </source>
</evidence>
<dbReference type="SUPFAM" id="SSF103481">
    <property type="entry name" value="Multidrug resistance efflux transporter EmrE"/>
    <property type="match status" value="2"/>
</dbReference>
<dbReference type="InterPro" id="IPR000620">
    <property type="entry name" value="EamA_dom"/>
</dbReference>
<keyword evidence="7" id="KW-0448">Lipopolysaccharide biosynthesis</keyword>
<feature type="transmembrane region" description="Helical" evidence="11">
    <location>
        <begin position="269"/>
        <end position="286"/>
    </location>
</feature>
<feature type="transmembrane region" description="Helical" evidence="11">
    <location>
        <begin position="240"/>
        <end position="262"/>
    </location>
</feature>
<gene>
    <name evidence="13" type="ORF">SAMN05192549_101678</name>
</gene>
<keyword evidence="6 11" id="KW-0812">Transmembrane</keyword>
<evidence type="ECO:0000256" key="9">
    <source>
        <dbReference type="ARBA" id="ARBA00023098"/>
    </source>
</evidence>
<evidence type="ECO:0000256" key="2">
    <source>
        <dbReference type="ARBA" id="ARBA00022475"/>
    </source>
</evidence>
<evidence type="ECO:0000256" key="10">
    <source>
        <dbReference type="ARBA" id="ARBA00023136"/>
    </source>
</evidence>
<accession>A0A1M7J3H9</accession>
<evidence type="ECO:0000256" key="11">
    <source>
        <dbReference type="SAM" id="Phobius"/>
    </source>
</evidence>
<reference evidence="14" key="1">
    <citation type="submission" date="2016-11" db="EMBL/GenBank/DDBJ databases">
        <authorList>
            <person name="Varghese N."/>
            <person name="Submissions S."/>
        </authorList>
    </citation>
    <scope>NUCLEOTIDE SEQUENCE [LARGE SCALE GENOMIC DNA]</scope>
    <source>
        <strain evidence="14">Sac-22</strain>
    </source>
</reference>
<feature type="transmembrane region" description="Helical" evidence="11">
    <location>
        <begin position="212"/>
        <end position="234"/>
    </location>
</feature>
<dbReference type="Gene3D" id="1.10.3730.20">
    <property type="match status" value="2"/>
</dbReference>
<dbReference type="InterPro" id="IPR000390">
    <property type="entry name" value="Small_drug/metabolite_transptr"/>
</dbReference>
<dbReference type="STRING" id="551987.SAMN05192549_101678"/>
<name>A0A1M7J3H9_9BURK</name>
<dbReference type="GO" id="GO:0009103">
    <property type="term" value="P:lipopolysaccharide biosynthetic process"/>
    <property type="evidence" value="ECO:0007669"/>
    <property type="project" value="UniProtKB-KW"/>
</dbReference>
<feature type="transmembrane region" description="Helical" evidence="11">
    <location>
        <begin position="6"/>
        <end position="23"/>
    </location>
</feature>